<dbReference type="AlphaFoldDB" id="A0A1H7PSN2"/>
<keyword evidence="4" id="KW-0812">Transmembrane</keyword>
<feature type="binding site" evidence="2">
    <location>
        <begin position="209"/>
        <end position="216"/>
    </location>
    <ligand>
        <name>ATP</name>
        <dbReference type="ChEBI" id="CHEBI:30616"/>
    </ligand>
</feature>
<dbReference type="EMBL" id="FOBH01000010">
    <property type="protein sequence ID" value="SEL38830.1"/>
    <property type="molecule type" value="Genomic_DNA"/>
</dbReference>
<accession>A0A1H7PSN2</accession>
<dbReference type="SUPFAM" id="SSF46785">
    <property type="entry name" value="Winged helix' DNA-binding domain"/>
    <property type="match status" value="1"/>
</dbReference>
<dbReference type="PANTHER" id="PTHR13504:SF38">
    <property type="entry name" value="FIDO DOMAIN-CONTAINING PROTEIN"/>
    <property type="match status" value="1"/>
</dbReference>
<dbReference type="SUPFAM" id="SSF140931">
    <property type="entry name" value="Fic-like"/>
    <property type="match status" value="1"/>
</dbReference>
<evidence type="ECO:0000259" key="5">
    <source>
        <dbReference type="PROSITE" id="PS51459"/>
    </source>
</evidence>
<feature type="transmembrane region" description="Helical" evidence="4">
    <location>
        <begin position="188"/>
        <end position="207"/>
    </location>
</feature>
<reference evidence="6 7" key="1">
    <citation type="submission" date="2016-10" db="EMBL/GenBank/DDBJ databases">
        <authorList>
            <person name="de Groot N.N."/>
        </authorList>
    </citation>
    <scope>NUCLEOTIDE SEQUENCE [LARGE SCALE GENOMIC DNA]</scope>
    <source>
        <strain evidence="6 7">Nv1</strain>
    </source>
</reference>
<evidence type="ECO:0000256" key="2">
    <source>
        <dbReference type="PIRSR" id="PIRSR640198-2"/>
    </source>
</evidence>
<protein>
    <submittedName>
        <fullName evidence="6">Fic family protein</fullName>
    </submittedName>
</protein>
<dbReference type="Gene3D" id="1.10.10.10">
    <property type="entry name" value="Winged helix-like DNA-binding domain superfamily/Winged helix DNA-binding domain"/>
    <property type="match status" value="1"/>
</dbReference>
<evidence type="ECO:0000256" key="3">
    <source>
        <dbReference type="PIRSR" id="PIRSR640198-3"/>
    </source>
</evidence>
<name>A0A1H7PSN2_9PROT</name>
<dbReference type="RefSeq" id="WP_245728021.1">
    <property type="nucleotide sequence ID" value="NZ_FOBH01000010.1"/>
</dbReference>
<dbReference type="InterPro" id="IPR040198">
    <property type="entry name" value="Fido_containing"/>
</dbReference>
<dbReference type="Proteomes" id="UP000198620">
    <property type="component" value="Unassembled WGS sequence"/>
</dbReference>
<feature type="domain" description="Fido" evidence="5">
    <location>
        <begin position="113"/>
        <end position="274"/>
    </location>
</feature>
<evidence type="ECO:0000256" key="1">
    <source>
        <dbReference type="PIRSR" id="PIRSR640198-1"/>
    </source>
</evidence>
<dbReference type="InterPro" id="IPR036388">
    <property type="entry name" value="WH-like_DNA-bd_sf"/>
</dbReference>
<dbReference type="Gene3D" id="1.10.3290.10">
    <property type="entry name" value="Fido-like domain"/>
    <property type="match status" value="1"/>
</dbReference>
<evidence type="ECO:0000313" key="6">
    <source>
        <dbReference type="EMBL" id="SEL38830.1"/>
    </source>
</evidence>
<keyword evidence="2" id="KW-0067">ATP-binding</keyword>
<keyword evidence="4" id="KW-0472">Membrane</keyword>
<dbReference type="InterPro" id="IPR003812">
    <property type="entry name" value="Fido"/>
</dbReference>
<evidence type="ECO:0000313" key="7">
    <source>
        <dbReference type="Proteomes" id="UP000198620"/>
    </source>
</evidence>
<sequence>MESGYNGRAMQEPKIAITQELLKLIAEIDEFKGKWEALRNMSPERLRQLRKVATIESIGSSTRIEGAKLTDMQVETLLSNITAISFKTRDEQEVAGYAESMDIIFQAYEDMAITENHIRQLHQPLLRHSNKDERHRGDYKKLDNHVVAIDEHGKEIGIVFETATPFDTPREMEELVRWVNKTIAEDSLHPLLIVAVFIVVFLAIHPFQDGNGRLSRILTTLMLLRAGYVYVPYASLESVVEDNKDLYYKALRRTQTTLKSDNPDWEPWLGFFLRCLKKQKVNLTAKIEKEIASDDTALPALSIQVLGLLKKHERLTITEMVKHTGANQNTLKVRLRELVSMERIQRHGKARATWYVLEPREKNK</sequence>
<feature type="binding site" evidence="2">
    <location>
        <begin position="146"/>
        <end position="152"/>
    </location>
    <ligand>
        <name>ATP</name>
        <dbReference type="ChEBI" id="CHEBI:30616"/>
    </ligand>
</feature>
<gene>
    <name evidence="6" type="ORF">SAMN05216387_1102</name>
</gene>
<dbReference type="InterPro" id="IPR036390">
    <property type="entry name" value="WH_DNA-bd_sf"/>
</dbReference>
<proteinExistence type="predicted"/>
<dbReference type="GO" id="GO:0005524">
    <property type="term" value="F:ATP binding"/>
    <property type="evidence" value="ECO:0007669"/>
    <property type="project" value="UniProtKB-KW"/>
</dbReference>
<dbReference type="PROSITE" id="PS51459">
    <property type="entry name" value="FIDO"/>
    <property type="match status" value="1"/>
</dbReference>
<evidence type="ECO:0000256" key="4">
    <source>
        <dbReference type="SAM" id="Phobius"/>
    </source>
</evidence>
<dbReference type="InterPro" id="IPR036597">
    <property type="entry name" value="Fido-like_dom_sf"/>
</dbReference>
<feature type="site" description="Important for autoinhibition of adenylyltransferase activity" evidence="3">
    <location>
        <position position="65"/>
    </location>
</feature>
<dbReference type="Pfam" id="PF02661">
    <property type="entry name" value="Fic"/>
    <property type="match status" value="1"/>
</dbReference>
<feature type="active site" evidence="1">
    <location>
        <position position="205"/>
    </location>
</feature>
<keyword evidence="7" id="KW-1185">Reference proteome</keyword>
<organism evidence="6 7">
    <name type="scientific">Nitrosovibrio tenuis</name>
    <dbReference type="NCBI Taxonomy" id="1233"/>
    <lineage>
        <taxon>Bacteria</taxon>
        <taxon>Pseudomonadati</taxon>
        <taxon>Pseudomonadota</taxon>
        <taxon>Betaproteobacteria</taxon>
        <taxon>Nitrosomonadales</taxon>
        <taxon>Nitrosomonadaceae</taxon>
        <taxon>Nitrosovibrio</taxon>
    </lineage>
</organism>
<dbReference type="STRING" id="1233.SAMN05216387_1102"/>
<keyword evidence="4" id="KW-1133">Transmembrane helix</keyword>
<keyword evidence="2" id="KW-0547">Nucleotide-binding</keyword>
<dbReference type="PANTHER" id="PTHR13504">
    <property type="entry name" value="FIDO DOMAIN-CONTAINING PROTEIN DDB_G0283145"/>
    <property type="match status" value="1"/>
</dbReference>